<accession>A0A2J5HJF5</accession>
<proteinExistence type="predicted"/>
<evidence type="ECO:0000313" key="1">
    <source>
        <dbReference type="EMBL" id="PLN77153.1"/>
    </source>
</evidence>
<reference evidence="2" key="1">
    <citation type="submission" date="2017-12" db="EMBL/GenBank/DDBJ databases">
        <authorList>
            <consortium name="DOE Joint Genome Institute"/>
            <person name="Mondo S.J."/>
            <person name="Kjaerbolling I."/>
            <person name="Vesth T.C."/>
            <person name="Frisvad J.C."/>
            <person name="Nybo J.L."/>
            <person name="Theobald S."/>
            <person name="Kuo A."/>
            <person name="Bowyer P."/>
            <person name="Matsuda Y."/>
            <person name="Lyhne E.K."/>
            <person name="Kogle M.E."/>
            <person name="Clum A."/>
            <person name="Lipzen A."/>
            <person name="Salamov A."/>
            <person name="Ngan C.Y."/>
            <person name="Daum C."/>
            <person name="Chiniquy J."/>
            <person name="Barry K."/>
            <person name="LaButti K."/>
            <person name="Haridas S."/>
            <person name="Simmons B.A."/>
            <person name="Magnuson J.K."/>
            <person name="Mortensen U.H."/>
            <person name="Larsen T.O."/>
            <person name="Grigoriev I.V."/>
            <person name="Baker S.E."/>
            <person name="Andersen M.R."/>
            <person name="Nordberg H.P."/>
            <person name="Cantor M.N."/>
            <person name="Hua S.X."/>
        </authorList>
    </citation>
    <scope>NUCLEOTIDE SEQUENCE [LARGE SCALE GENOMIC DNA]</scope>
    <source>
        <strain evidence="2">IBT 19404</strain>
    </source>
</reference>
<dbReference type="AlphaFoldDB" id="A0A2J5HJF5"/>
<dbReference type="EMBL" id="KZ559601">
    <property type="protein sequence ID" value="PLN77153.1"/>
    <property type="molecule type" value="Genomic_DNA"/>
</dbReference>
<protein>
    <submittedName>
        <fullName evidence="1">Uncharacterized protein</fullName>
    </submittedName>
</protein>
<evidence type="ECO:0000313" key="2">
    <source>
        <dbReference type="Proteomes" id="UP000235023"/>
    </source>
</evidence>
<name>A0A2J5HJF5_9EURO</name>
<keyword evidence="2" id="KW-1185">Reference proteome</keyword>
<sequence length="62" mass="6759">MGHGSTFRILSIGMLPQTRPKHDIRAPSGVGGQTVTGMSRLPTVAQRAVAAILIYTQEKRWI</sequence>
<organism evidence="1 2">
    <name type="scientific">Aspergillus taichungensis</name>
    <dbReference type="NCBI Taxonomy" id="482145"/>
    <lineage>
        <taxon>Eukaryota</taxon>
        <taxon>Fungi</taxon>
        <taxon>Dikarya</taxon>
        <taxon>Ascomycota</taxon>
        <taxon>Pezizomycotina</taxon>
        <taxon>Eurotiomycetes</taxon>
        <taxon>Eurotiomycetidae</taxon>
        <taxon>Eurotiales</taxon>
        <taxon>Aspergillaceae</taxon>
        <taxon>Aspergillus</taxon>
        <taxon>Aspergillus subgen. Circumdati</taxon>
    </lineage>
</organism>
<gene>
    <name evidence="1" type="ORF">BDW42DRAFT_177317</name>
</gene>
<dbReference type="Proteomes" id="UP000235023">
    <property type="component" value="Unassembled WGS sequence"/>
</dbReference>